<feature type="region of interest" description="Disordered" evidence="1">
    <location>
        <begin position="1"/>
        <end position="45"/>
    </location>
</feature>
<protein>
    <submittedName>
        <fullName evidence="3">DNA-binding protein</fullName>
    </submittedName>
</protein>
<dbReference type="EMBL" id="NSJV01000642">
    <property type="protein sequence ID" value="PAU44608.1"/>
    <property type="molecule type" value="Genomic_DNA"/>
</dbReference>
<dbReference type="Pfam" id="PF13560">
    <property type="entry name" value="HTH_31"/>
    <property type="match status" value="1"/>
</dbReference>
<evidence type="ECO:0000259" key="2">
    <source>
        <dbReference type="Pfam" id="PF19054"/>
    </source>
</evidence>
<dbReference type="InterPro" id="IPR043917">
    <property type="entry name" value="DUF5753"/>
</dbReference>
<sequence length="322" mass="35869">MQLYQLSGGTRRDEPEGSQPSRRLGGAGVDRGGVVGQQAQRTARRRKLGTALRAAREGAQISVAGAAEAVRGDSSKISRVETGRQRLTRLELDTLLDLYRVTDEKAREWLIALASEDRKRTWWGEHRDMLPGGFKENLTLESDAARIAVYQPQVVPGLLQTRAYAKAVMSGSPDPWTDEDLDFYTDFRIKRQRVFDREKPPQYLCVMQEGVIRQRIGGAAVMAAQVRRLLAMSCQPGIVIQIVPFSQSTFTCSGSAFYLYSYAGPIDLDVVQISLLDSALYLEEDEAVAKYRWAFERLRASALSAEQSVELMTSVANGLEQE</sequence>
<name>A0A2A2CWL9_9ACTN</name>
<dbReference type="GO" id="GO:0003677">
    <property type="term" value="F:DNA binding"/>
    <property type="evidence" value="ECO:0007669"/>
    <property type="project" value="UniProtKB-KW"/>
</dbReference>
<dbReference type="AlphaFoldDB" id="A0A2A2CWL9"/>
<dbReference type="CDD" id="cd00093">
    <property type="entry name" value="HTH_XRE"/>
    <property type="match status" value="1"/>
</dbReference>
<dbReference type="Gene3D" id="1.10.260.40">
    <property type="entry name" value="lambda repressor-like DNA-binding domains"/>
    <property type="match status" value="1"/>
</dbReference>
<keyword evidence="4" id="KW-1185">Reference proteome</keyword>
<evidence type="ECO:0000256" key="1">
    <source>
        <dbReference type="SAM" id="MobiDB-lite"/>
    </source>
</evidence>
<accession>A0A2A2CWL9</accession>
<organism evidence="3 4">
    <name type="scientific">Streptomyces albireticuli</name>
    <dbReference type="NCBI Taxonomy" id="1940"/>
    <lineage>
        <taxon>Bacteria</taxon>
        <taxon>Bacillati</taxon>
        <taxon>Actinomycetota</taxon>
        <taxon>Actinomycetes</taxon>
        <taxon>Kitasatosporales</taxon>
        <taxon>Streptomycetaceae</taxon>
        <taxon>Streptomyces</taxon>
    </lineage>
</organism>
<dbReference type="InterPro" id="IPR010982">
    <property type="entry name" value="Lambda_DNA-bd_dom_sf"/>
</dbReference>
<feature type="compositionally biased region" description="Gly residues" evidence="1">
    <location>
        <begin position="25"/>
        <end position="35"/>
    </location>
</feature>
<dbReference type="Proteomes" id="UP000218944">
    <property type="component" value="Unassembled WGS sequence"/>
</dbReference>
<proteinExistence type="predicted"/>
<keyword evidence="3" id="KW-0238">DNA-binding</keyword>
<dbReference type="SUPFAM" id="SSF47413">
    <property type="entry name" value="lambda repressor-like DNA-binding domains"/>
    <property type="match status" value="1"/>
</dbReference>
<gene>
    <name evidence="3" type="ORF">CK936_33965</name>
</gene>
<evidence type="ECO:0000313" key="4">
    <source>
        <dbReference type="Proteomes" id="UP000218944"/>
    </source>
</evidence>
<reference evidence="3 4" key="1">
    <citation type="submission" date="2017-08" db="EMBL/GenBank/DDBJ databases">
        <title>Genome sequence of Streptomyces albireticuli NRRL B-1670.</title>
        <authorList>
            <person name="Graham D.E."/>
            <person name="Mahan K.M."/>
            <person name="Klingeman D.M."/>
            <person name="Hettich R.L."/>
            <person name="Parry R.J."/>
            <person name="Spain J.C."/>
        </authorList>
    </citation>
    <scope>NUCLEOTIDE SEQUENCE [LARGE SCALE GENOMIC DNA]</scope>
    <source>
        <strain evidence="3 4">NRRL B-1670</strain>
    </source>
</reference>
<dbReference type="InterPro" id="IPR001387">
    <property type="entry name" value="Cro/C1-type_HTH"/>
</dbReference>
<dbReference type="Pfam" id="PF19054">
    <property type="entry name" value="DUF5753"/>
    <property type="match status" value="1"/>
</dbReference>
<feature type="domain" description="DUF5753" evidence="2">
    <location>
        <begin position="137"/>
        <end position="313"/>
    </location>
</feature>
<evidence type="ECO:0000313" key="3">
    <source>
        <dbReference type="EMBL" id="PAU44608.1"/>
    </source>
</evidence>
<comment type="caution">
    <text evidence="3">The sequence shown here is derived from an EMBL/GenBank/DDBJ whole genome shotgun (WGS) entry which is preliminary data.</text>
</comment>